<sequence length="143" mass="16195">MLNTAEKEKFAPLFLALARLDLTVIEQEESTANYMFMYQEDALYAYKHYWTRSYVYLDANGGIVRGVLDTGMYNNIIETLNETPAPSCFICTKESDSAYAGAPICLACESIMGQVQTTIPMTSLSEEVKRKMAVLIVRTYREE</sequence>
<dbReference type="EMBL" id="CP048287">
    <property type="protein sequence ID" value="QHW35560.1"/>
    <property type="molecule type" value="Genomic_DNA"/>
</dbReference>
<geneLocation type="plasmid" evidence="1 2">
    <name>unnamed1</name>
</geneLocation>
<name>A0A6C0PAE7_9BACL</name>
<keyword evidence="2" id="KW-1185">Reference proteome</keyword>
<gene>
    <name evidence="1" type="ORF">GZH47_32260</name>
</gene>
<dbReference type="Proteomes" id="UP000479114">
    <property type="component" value="Plasmid unnamed1"/>
</dbReference>
<dbReference type="AlphaFoldDB" id="A0A6C0PAE7"/>
<keyword evidence="1" id="KW-0614">Plasmid</keyword>
<dbReference type="RefSeq" id="WP_162645706.1">
    <property type="nucleotide sequence ID" value="NZ_CP048287.1"/>
</dbReference>
<reference evidence="1 2" key="1">
    <citation type="submission" date="2020-02" db="EMBL/GenBank/DDBJ databases">
        <title>Paenibacillus sp. nov., isolated from rhizosphere soil of tomato.</title>
        <authorList>
            <person name="Weon H.-Y."/>
            <person name="Lee S.A."/>
        </authorList>
    </citation>
    <scope>NUCLEOTIDE SEQUENCE [LARGE SCALE GENOMIC DNA]</scope>
    <source>
        <strain evidence="1 2">14171R-81</strain>
        <plasmid evidence="1 2">unnamed1</plasmid>
    </source>
</reference>
<evidence type="ECO:0000313" key="1">
    <source>
        <dbReference type="EMBL" id="QHW35560.1"/>
    </source>
</evidence>
<proteinExistence type="predicted"/>
<evidence type="ECO:0000313" key="2">
    <source>
        <dbReference type="Proteomes" id="UP000479114"/>
    </source>
</evidence>
<dbReference type="KEGG" id="prz:GZH47_32260"/>
<accession>A0A6C0PAE7</accession>
<organism evidence="1 2">
    <name type="scientific">Paenibacillus rhizovicinus</name>
    <dbReference type="NCBI Taxonomy" id="2704463"/>
    <lineage>
        <taxon>Bacteria</taxon>
        <taxon>Bacillati</taxon>
        <taxon>Bacillota</taxon>
        <taxon>Bacilli</taxon>
        <taxon>Bacillales</taxon>
        <taxon>Paenibacillaceae</taxon>
        <taxon>Paenibacillus</taxon>
    </lineage>
</organism>
<protein>
    <submittedName>
        <fullName evidence="1">Uncharacterized protein</fullName>
    </submittedName>
</protein>